<keyword evidence="5" id="KW-1185">Reference proteome</keyword>
<evidence type="ECO:0000313" key="4">
    <source>
        <dbReference type="EMBL" id="MBP2057462.1"/>
    </source>
</evidence>
<protein>
    <recommendedName>
        <fullName evidence="3">SCP domain-containing protein</fullName>
    </recommendedName>
</protein>
<evidence type="ECO:0000256" key="2">
    <source>
        <dbReference type="SAM" id="SignalP"/>
    </source>
</evidence>
<evidence type="ECO:0000256" key="1">
    <source>
        <dbReference type="SAM" id="MobiDB-lite"/>
    </source>
</evidence>
<dbReference type="InterPro" id="IPR035940">
    <property type="entry name" value="CAP_sf"/>
</dbReference>
<evidence type="ECO:0000313" key="5">
    <source>
        <dbReference type="Proteomes" id="UP001519292"/>
    </source>
</evidence>
<dbReference type="InterPro" id="IPR014044">
    <property type="entry name" value="CAP_dom"/>
</dbReference>
<organism evidence="4 5">
    <name type="scientific">Lactobacillus colini</name>
    <dbReference type="NCBI Taxonomy" id="1819254"/>
    <lineage>
        <taxon>Bacteria</taxon>
        <taxon>Bacillati</taxon>
        <taxon>Bacillota</taxon>
        <taxon>Bacilli</taxon>
        <taxon>Lactobacillales</taxon>
        <taxon>Lactobacillaceae</taxon>
        <taxon>Lactobacillus</taxon>
    </lineage>
</organism>
<proteinExistence type="predicted"/>
<reference evidence="4 5" key="1">
    <citation type="submission" date="2021-03" db="EMBL/GenBank/DDBJ databases">
        <title>Genomic Encyclopedia of Type Strains, Phase IV (KMG-IV): sequencing the most valuable type-strain genomes for metagenomic binning, comparative biology and taxonomic classification.</title>
        <authorList>
            <person name="Goeker M."/>
        </authorList>
    </citation>
    <scope>NUCLEOTIDE SEQUENCE [LARGE SCALE GENOMIC DNA]</scope>
    <source>
        <strain evidence="4 5">DSM 101872</strain>
    </source>
</reference>
<evidence type="ECO:0000259" key="3">
    <source>
        <dbReference type="Pfam" id="PF00188"/>
    </source>
</evidence>
<comment type="caution">
    <text evidence="4">The sequence shown here is derived from an EMBL/GenBank/DDBJ whole genome shotgun (WGS) entry which is preliminary data.</text>
</comment>
<feature type="compositionally biased region" description="Polar residues" evidence="1">
    <location>
        <begin position="337"/>
        <end position="356"/>
    </location>
</feature>
<keyword evidence="2" id="KW-0732">Signal</keyword>
<dbReference type="CDD" id="cd05379">
    <property type="entry name" value="CAP_bacterial"/>
    <property type="match status" value="1"/>
</dbReference>
<feature type="chain" id="PRO_5045559539" description="SCP domain-containing protein" evidence="2">
    <location>
        <begin position="22"/>
        <end position="548"/>
    </location>
</feature>
<name>A0ABS4MCP8_9LACO</name>
<sequence length="548" mass="60057">MRFKQKIIIALLSTTLIGPYAANTGLAYATSFTQSESSKIKNLQNQYANLPKMVFAKNNIYSKAPHLSSPFSAGILTDSYVSSQLAYINFYRSLFNLPAITTNPTDNDNAQVTASVMAAINANPFKNQHGLPNEKRPKYISKINWSIAKNVSASSNLNFNVSDQSAGDVITDLLTDSYNLDGSDTGHRAWLLSSRLTTTGIGAAYGSNGYRYSVQQVAYASDSFKAAAVPTVTYPASGIFPIELLKGKNIAWSLYLSDRTVLGKPTITITDLDTGQMVKATKVKNYSSGGYGNFATVLTYFPGNLNLVAGHSYSVKIKGVYNYTFKLYNLNTADETSAATTDNTESNKSTNSTDYNVTVPKVEDSKQSNASSSLNIDNSATSGENLTSSNKTAINFDNATQTENNDTSANNNNQIEDVVDIRPNLLLEGEKIRDGLSTSRLLNTSLFGRSYQDGKTYYNLGSNQWFRGFYITSNPQLNAGLVNVTQATIDRNIYSSPYDELRKVPITQLTPGKSYPYGQTITIGDTVWYYLGPHQWIRQPLSQTDNLI</sequence>
<dbReference type="Proteomes" id="UP001519292">
    <property type="component" value="Unassembled WGS sequence"/>
</dbReference>
<dbReference type="SUPFAM" id="SSF55797">
    <property type="entry name" value="PR-1-like"/>
    <property type="match status" value="1"/>
</dbReference>
<feature type="region of interest" description="Disordered" evidence="1">
    <location>
        <begin position="337"/>
        <end position="390"/>
    </location>
</feature>
<gene>
    <name evidence="4" type="ORF">J2Z60_000626</name>
</gene>
<accession>A0ABS4MCP8</accession>
<feature type="signal peptide" evidence="2">
    <location>
        <begin position="1"/>
        <end position="21"/>
    </location>
</feature>
<feature type="domain" description="SCP" evidence="3">
    <location>
        <begin position="85"/>
        <end position="216"/>
    </location>
</feature>
<dbReference type="RefSeq" id="WP_209686201.1">
    <property type="nucleotide sequence ID" value="NZ_JAGGLU010000002.1"/>
</dbReference>
<feature type="compositionally biased region" description="Polar residues" evidence="1">
    <location>
        <begin position="367"/>
        <end position="390"/>
    </location>
</feature>
<dbReference type="Pfam" id="PF00188">
    <property type="entry name" value="CAP"/>
    <property type="match status" value="1"/>
</dbReference>
<dbReference type="Gene3D" id="3.40.33.10">
    <property type="entry name" value="CAP"/>
    <property type="match status" value="1"/>
</dbReference>
<dbReference type="EMBL" id="JAGGLU010000002">
    <property type="protein sequence ID" value="MBP2057462.1"/>
    <property type="molecule type" value="Genomic_DNA"/>
</dbReference>